<dbReference type="Pfam" id="PF07044">
    <property type="entry name" value="DUF1329"/>
    <property type="match status" value="1"/>
</dbReference>
<comment type="caution">
    <text evidence="2">The sequence shown here is derived from an EMBL/GenBank/DDBJ whole genome shotgun (WGS) entry which is preliminary data.</text>
</comment>
<evidence type="ECO:0000313" key="3">
    <source>
        <dbReference type="Proteomes" id="UP000580043"/>
    </source>
</evidence>
<feature type="signal peptide" evidence="1">
    <location>
        <begin position="1"/>
        <end position="29"/>
    </location>
</feature>
<dbReference type="EMBL" id="JABBGA010000020">
    <property type="protein sequence ID" value="NML27972.1"/>
    <property type="molecule type" value="Genomic_DNA"/>
</dbReference>
<accession>A0A848G9Z5</accession>
<keyword evidence="1" id="KW-0732">Signal</keyword>
<evidence type="ECO:0000313" key="2">
    <source>
        <dbReference type="EMBL" id="NML27972.1"/>
    </source>
</evidence>
<organism evidence="2 3">
    <name type="scientific">Zoogloea dura</name>
    <dbReference type="NCBI Taxonomy" id="2728840"/>
    <lineage>
        <taxon>Bacteria</taxon>
        <taxon>Pseudomonadati</taxon>
        <taxon>Pseudomonadota</taxon>
        <taxon>Betaproteobacteria</taxon>
        <taxon>Rhodocyclales</taxon>
        <taxon>Zoogloeaceae</taxon>
        <taxon>Zoogloea</taxon>
    </lineage>
</organism>
<gene>
    <name evidence="2" type="ORF">HHL15_19615</name>
</gene>
<proteinExistence type="predicted"/>
<name>A0A848G9Z5_9RHOO</name>
<sequence>MKVQRKALAPSLSLSLSLVLSGMACQLHAAELPEGTVISAENINQIKNDTFEGKTIASLLTEKMEWRIKTNGWKIPLYKSKEVPLDPKWVKASQANAGKTRINAESCQVDGWKAGEPFPNIDMKDSQAAEKVIWNWHLGQLTGDVAQVPFYTQVLIDGAKGVHAEPVAEFTRYSMKGRLNGEATEGDGSERGRQLLYFKSPADMKGLGTYTVQYDSTKFNDVWAYIPAVRRVRRLSGGAWMDPVGSSDQLQDDLEIFNARPCWYPSYKMVGKRWVLAVANGKTQLWNRNGSSFEEKYPALENKPPFWNMNNDRFEPREVYVIEAITPSEHPYSKKVLYVDTKYPRIYYGETYNRKGEFWKFMEFHSYVGKAEDGFRDVRTTGGAVIDFQRNHATVSLIDTATWKTNAPGVSSKDFSLQTLQSAGR</sequence>
<dbReference type="InterPro" id="IPR010752">
    <property type="entry name" value="DUF1329"/>
</dbReference>
<dbReference type="RefSeq" id="WP_169147504.1">
    <property type="nucleotide sequence ID" value="NZ_JABBGA010000020.1"/>
</dbReference>
<dbReference type="AlphaFoldDB" id="A0A848G9Z5"/>
<reference evidence="2 3" key="1">
    <citation type="submission" date="2020-04" db="EMBL/GenBank/DDBJ databases">
        <title>Zoogloea sp. G-4-1-14 isolated from soil.</title>
        <authorList>
            <person name="Dahal R.H."/>
        </authorList>
    </citation>
    <scope>NUCLEOTIDE SEQUENCE [LARGE SCALE GENOMIC DNA]</scope>
    <source>
        <strain evidence="2 3">G-4-1-14</strain>
    </source>
</reference>
<keyword evidence="3" id="KW-1185">Reference proteome</keyword>
<dbReference type="Gene3D" id="2.50.20.10">
    <property type="entry name" value="Lipoprotein localisation LolA/LolB/LppX"/>
    <property type="match status" value="1"/>
</dbReference>
<feature type="chain" id="PRO_5032874062" evidence="1">
    <location>
        <begin position="30"/>
        <end position="425"/>
    </location>
</feature>
<dbReference type="PROSITE" id="PS51257">
    <property type="entry name" value="PROKAR_LIPOPROTEIN"/>
    <property type="match status" value="1"/>
</dbReference>
<protein>
    <submittedName>
        <fullName evidence="2">DUF1329 domain-containing protein</fullName>
    </submittedName>
</protein>
<evidence type="ECO:0000256" key="1">
    <source>
        <dbReference type="SAM" id="SignalP"/>
    </source>
</evidence>
<dbReference type="CDD" id="cd16329">
    <property type="entry name" value="LolA_like"/>
    <property type="match status" value="1"/>
</dbReference>
<dbReference type="Proteomes" id="UP000580043">
    <property type="component" value="Unassembled WGS sequence"/>
</dbReference>